<gene>
    <name evidence="1" type="ordered locus">HDEF_2236</name>
</gene>
<dbReference type="STRING" id="572265.HDEF_2236"/>
<proteinExistence type="predicted"/>
<reference evidence="1 2" key="1">
    <citation type="journal article" date="2009" name="Proc. Natl. Acad. Sci. U.S.A.">
        <title>Hamiltonella defensa, genome evolution of protective bacterial endosymbiont from pathogenic ancestors.</title>
        <authorList>
            <person name="Degnan P.H."/>
            <person name="Yu Y."/>
            <person name="Sisneros N."/>
            <person name="Wing R.A."/>
            <person name="Moran N.A."/>
        </authorList>
    </citation>
    <scope>NUCLEOTIDE SEQUENCE [LARGE SCALE GENOMIC DNA]</scope>
    <source>
        <strain evidence="2">5AT</strain>
    </source>
</reference>
<dbReference type="HOGENOM" id="CLU_3396879_0_0_6"/>
<dbReference type="AlphaFoldDB" id="C4K8C2"/>
<sequence length="31" mass="3823">MLLNKFRVFYVFKLKKITKSAHFYGWSKNNL</sequence>
<protein>
    <submittedName>
        <fullName evidence="1">Uncharacterized protein</fullName>
    </submittedName>
</protein>
<evidence type="ECO:0000313" key="1">
    <source>
        <dbReference type="EMBL" id="ACQ68778.1"/>
    </source>
</evidence>
<accession>C4K8C2</accession>
<evidence type="ECO:0000313" key="2">
    <source>
        <dbReference type="Proteomes" id="UP000002334"/>
    </source>
</evidence>
<dbReference type="Proteomes" id="UP000002334">
    <property type="component" value="Chromosome"/>
</dbReference>
<dbReference type="KEGG" id="hde:HDEF_2236"/>
<keyword evidence="2" id="KW-1185">Reference proteome</keyword>
<name>C4K8C2_HAMD5</name>
<dbReference type="EMBL" id="CP001277">
    <property type="protein sequence ID" value="ACQ68778.1"/>
    <property type="molecule type" value="Genomic_DNA"/>
</dbReference>
<organism evidence="1 2">
    <name type="scientific">Hamiltonella defensa subsp. Acyrthosiphon pisum (strain 5AT)</name>
    <dbReference type="NCBI Taxonomy" id="572265"/>
    <lineage>
        <taxon>Bacteria</taxon>
        <taxon>Pseudomonadati</taxon>
        <taxon>Pseudomonadota</taxon>
        <taxon>Gammaproteobacteria</taxon>
        <taxon>Enterobacterales</taxon>
        <taxon>Enterobacteriaceae</taxon>
        <taxon>aphid secondary symbionts</taxon>
        <taxon>Candidatus Williamhamiltonella</taxon>
    </lineage>
</organism>